<feature type="region of interest" description="Disordered" evidence="1">
    <location>
        <begin position="70"/>
        <end position="90"/>
    </location>
</feature>
<dbReference type="AlphaFoldDB" id="A0A9W9WXI4"/>
<keyword evidence="3" id="KW-1185">Reference proteome</keyword>
<accession>A0A9W9WXI4</accession>
<dbReference type="Proteomes" id="UP001147760">
    <property type="component" value="Unassembled WGS sequence"/>
</dbReference>
<evidence type="ECO:0000313" key="2">
    <source>
        <dbReference type="EMBL" id="KAJ5478360.1"/>
    </source>
</evidence>
<comment type="caution">
    <text evidence="2">The sequence shown here is derived from an EMBL/GenBank/DDBJ whole genome shotgun (WGS) entry which is preliminary data.</text>
</comment>
<protein>
    <submittedName>
        <fullName evidence="2">Uncharacterized protein</fullName>
    </submittedName>
</protein>
<reference evidence="2" key="2">
    <citation type="journal article" date="2023" name="IMA Fungus">
        <title>Comparative genomic study of the Penicillium genus elucidates a diverse pangenome and 15 lateral gene transfer events.</title>
        <authorList>
            <person name="Petersen C."/>
            <person name="Sorensen T."/>
            <person name="Nielsen M.R."/>
            <person name="Sondergaard T.E."/>
            <person name="Sorensen J.L."/>
            <person name="Fitzpatrick D.A."/>
            <person name="Frisvad J.C."/>
            <person name="Nielsen K.L."/>
        </authorList>
    </citation>
    <scope>NUCLEOTIDE SEQUENCE</scope>
    <source>
        <strain evidence="2">IBT 17660</strain>
    </source>
</reference>
<name>A0A9W9WXI4_9EURO</name>
<reference evidence="2" key="1">
    <citation type="submission" date="2022-12" db="EMBL/GenBank/DDBJ databases">
        <authorList>
            <person name="Petersen C."/>
        </authorList>
    </citation>
    <scope>NUCLEOTIDE SEQUENCE</scope>
    <source>
        <strain evidence="2">IBT 17660</strain>
    </source>
</reference>
<sequence length="90" mass="10234">MEGRRCEKMRLRWVGAKRGYWTTRASERPAQAKGMSFLAEEHAHDGRQIEGEVGGRRYSRRVEGVRIERREDKGAESRAATCGQVGKGIE</sequence>
<gene>
    <name evidence="2" type="ORF">N7530_003869</name>
</gene>
<evidence type="ECO:0000313" key="3">
    <source>
        <dbReference type="Proteomes" id="UP001147760"/>
    </source>
</evidence>
<organism evidence="2 3">
    <name type="scientific">Penicillium desertorum</name>
    <dbReference type="NCBI Taxonomy" id="1303715"/>
    <lineage>
        <taxon>Eukaryota</taxon>
        <taxon>Fungi</taxon>
        <taxon>Dikarya</taxon>
        <taxon>Ascomycota</taxon>
        <taxon>Pezizomycotina</taxon>
        <taxon>Eurotiomycetes</taxon>
        <taxon>Eurotiomycetidae</taxon>
        <taxon>Eurotiales</taxon>
        <taxon>Aspergillaceae</taxon>
        <taxon>Penicillium</taxon>
    </lineage>
</organism>
<dbReference type="EMBL" id="JAPWDO010000003">
    <property type="protein sequence ID" value="KAJ5478360.1"/>
    <property type="molecule type" value="Genomic_DNA"/>
</dbReference>
<evidence type="ECO:0000256" key="1">
    <source>
        <dbReference type="SAM" id="MobiDB-lite"/>
    </source>
</evidence>
<proteinExistence type="predicted"/>